<keyword evidence="1" id="KW-0472">Membrane</keyword>
<dbReference type="RefSeq" id="WP_141150554.1">
    <property type="nucleotide sequence ID" value="NZ_VHLG01000014.1"/>
</dbReference>
<dbReference type="AlphaFoldDB" id="A0A506U857"/>
<keyword evidence="1" id="KW-1133">Transmembrane helix</keyword>
<feature type="transmembrane region" description="Helical" evidence="1">
    <location>
        <begin position="110"/>
        <end position="128"/>
    </location>
</feature>
<feature type="transmembrane region" description="Helical" evidence="1">
    <location>
        <begin position="20"/>
        <end position="43"/>
    </location>
</feature>
<organism evidence="2 3">
    <name type="scientific">Martelella alba</name>
    <dbReference type="NCBI Taxonomy" id="2590451"/>
    <lineage>
        <taxon>Bacteria</taxon>
        <taxon>Pseudomonadati</taxon>
        <taxon>Pseudomonadota</taxon>
        <taxon>Alphaproteobacteria</taxon>
        <taxon>Hyphomicrobiales</taxon>
        <taxon>Aurantimonadaceae</taxon>
        <taxon>Martelella</taxon>
    </lineage>
</organism>
<comment type="caution">
    <text evidence="2">The sequence shown here is derived from an EMBL/GenBank/DDBJ whole genome shotgun (WGS) entry which is preliminary data.</text>
</comment>
<accession>A0A506U857</accession>
<gene>
    <name evidence="2" type="ORF">FJU08_18620</name>
</gene>
<protein>
    <submittedName>
        <fullName evidence="2">Uncharacterized protein</fullName>
    </submittedName>
</protein>
<dbReference type="EMBL" id="VHLG01000014">
    <property type="protein sequence ID" value="TPW28057.1"/>
    <property type="molecule type" value="Genomic_DNA"/>
</dbReference>
<keyword evidence="1" id="KW-0812">Transmembrane</keyword>
<dbReference type="InterPro" id="IPR046161">
    <property type="entry name" value="DUF6163"/>
</dbReference>
<dbReference type="OrthoDB" id="7843623at2"/>
<evidence type="ECO:0000256" key="1">
    <source>
        <dbReference type="SAM" id="Phobius"/>
    </source>
</evidence>
<evidence type="ECO:0000313" key="2">
    <source>
        <dbReference type="EMBL" id="TPW28057.1"/>
    </source>
</evidence>
<reference evidence="2 3" key="1">
    <citation type="submission" date="2019-06" db="EMBL/GenBank/DDBJ databases">
        <authorList>
            <person name="Li M."/>
        </authorList>
    </citation>
    <scope>NUCLEOTIDE SEQUENCE [LARGE SCALE GENOMIC DNA]</scope>
    <source>
        <strain evidence="2 3">BGMRC2036</strain>
    </source>
</reference>
<evidence type="ECO:0000313" key="3">
    <source>
        <dbReference type="Proteomes" id="UP000318801"/>
    </source>
</evidence>
<dbReference type="Proteomes" id="UP000318801">
    <property type="component" value="Unassembled WGS sequence"/>
</dbReference>
<feature type="transmembrane region" description="Helical" evidence="1">
    <location>
        <begin position="64"/>
        <end position="90"/>
    </location>
</feature>
<proteinExistence type="predicted"/>
<name>A0A506U857_9HYPH</name>
<sequence>MESDRSTTYRSSFSQGFFLLFQRGVALYLIVLALACWAALIGFSHGGAGRFDLVHPDVRFVEPILAVGFPVAALGLWFGVGWGAVIWFIGAGIQIVSHGGYPRIFGEAPVIITLHVILILVYIALWIYRMFIRWH</sequence>
<dbReference type="Pfam" id="PF19660">
    <property type="entry name" value="DUF6163"/>
    <property type="match status" value="1"/>
</dbReference>
<keyword evidence="3" id="KW-1185">Reference proteome</keyword>